<organism evidence="7 8">
    <name type="scientific">Dactylosporangium siamense</name>
    <dbReference type="NCBI Taxonomy" id="685454"/>
    <lineage>
        <taxon>Bacteria</taxon>
        <taxon>Bacillati</taxon>
        <taxon>Actinomycetota</taxon>
        <taxon>Actinomycetes</taxon>
        <taxon>Micromonosporales</taxon>
        <taxon>Micromonosporaceae</taxon>
        <taxon>Dactylosporangium</taxon>
    </lineage>
</organism>
<evidence type="ECO:0000259" key="6">
    <source>
        <dbReference type="PROSITE" id="PS50995"/>
    </source>
</evidence>
<keyword evidence="8" id="KW-1185">Reference proteome</keyword>
<dbReference type="InterPro" id="IPR036388">
    <property type="entry name" value="WH-like_DNA-bd_sf"/>
</dbReference>
<dbReference type="PANTHER" id="PTHR33164:SF5">
    <property type="entry name" value="ORGANIC HYDROPEROXIDE RESISTANCE TRANSCRIPTIONAL REGULATOR"/>
    <property type="match status" value="1"/>
</dbReference>
<dbReference type="PRINTS" id="PR00598">
    <property type="entry name" value="HTHMARR"/>
</dbReference>
<keyword evidence="4" id="KW-0238">DNA-binding</keyword>
<keyword evidence="5" id="KW-0804">Transcription</keyword>
<protein>
    <recommendedName>
        <fullName evidence="6">HTH marR-type domain-containing protein</fullName>
    </recommendedName>
</protein>
<dbReference type="PANTHER" id="PTHR33164">
    <property type="entry name" value="TRANSCRIPTIONAL REGULATOR, MARR FAMILY"/>
    <property type="match status" value="1"/>
</dbReference>
<dbReference type="GO" id="GO:0006950">
    <property type="term" value="P:response to stress"/>
    <property type="evidence" value="ECO:0007669"/>
    <property type="project" value="TreeGrafter"/>
</dbReference>
<gene>
    <name evidence="7" type="ORF">Dsi01nite_073710</name>
</gene>
<dbReference type="EMBL" id="BONQ01000117">
    <property type="protein sequence ID" value="GIG49330.1"/>
    <property type="molecule type" value="Genomic_DNA"/>
</dbReference>
<dbReference type="GO" id="GO:0003677">
    <property type="term" value="F:DNA binding"/>
    <property type="evidence" value="ECO:0007669"/>
    <property type="project" value="UniProtKB-KW"/>
</dbReference>
<evidence type="ECO:0000256" key="3">
    <source>
        <dbReference type="ARBA" id="ARBA00023015"/>
    </source>
</evidence>
<evidence type="ECO:0000313" key="8">
    <source>
        <dbReference type="Proteomes" id="UP000660611"/>
    </source>
</evidence>
<proteinExistence type="predicted"/>
<name>A0A919UF64_9ACTN</name>
<comment type="subcellular location">
    <subcellularLocation>
        <location evidence="1">Cytoplasm</location>
    </subcellularLocation>
</comment>
<dbReference type="PROSITE" id="PS50995">
    <property type="entry name" value="HTH_MARR_2"/>
    <property type="match status" value="1"/>
</dbReference>
<dbReference type="GO" id="GO:0005737">
    <property type="term" value="C:cytoplasm"/>
    <property type="evidence" value="ECO:0007669"/>
    <property type="project" value="UniProtKB-SubCell"/>
</dbReference>
<dbReference type="Gene3D" id="1.10.10.10">
    <property type="entry name" value="Winged helix-like DNA-binding domain superfamily/Winged helix DNA-binding domain"/>
    <property type="match status" value="1"/>
</dbReference>
<feature type="domain" description="HTH marR-type" evidence="6">
    <location>
        <begin position="19"/>
        <end position="149"/>
    </location>
</feature>
<dbReference type="AlphaFoldDB" id="A0A919UF64"/>
<reference evidence="7" key="1">
    <citation type="submission" date="2021-01" db="EMBL/GenBank/DDBJ databases">
        <title>Whole genome shotgun sequence of Dactylosporangium siamense NBRC 106093.</title>
        <authorList>
            <person name="Komaki H."/>
            <person name="Tamura T."/>
        </authorList>
    </citation>
    <scope>NUCLEOTIDE SEQUENCE</scope>
    <source>
        <strain evidence="7">NBRC 106093</strain>
    </source>
</reference>
<evidence type="ECO:0000256" key="2">
    <source>
        <dbReference type="ARBA" id="ARBA00022490"/>
    </source>
</evidence>
<dbReference type="InterPro" id="IPR039422">
    <property type="entry name" value="MarR/SlyA-like"/>
</dbReference>
<dbReference type="SMART" id="SM00347">
    <property type="entry name" value="HTH_MARR"/>
    <property type="match status" value="1"/>
</dbReference>
<sequence>MHDLIVCYVLRVRDVLALDQQVCFALYTASRAVTARYRPLLDELGITYPQYLVLLVLWEQDARTVKELGTALRLDSSTLSPLLKRLEAAGLVTRARRADDERSVTVQLTGTGAALRERARAVPARLVCDGGLGIGELDALRETLVRLTATLTDIAATDAAVTDAALTDTAFTNTALTSTALTNAPLTDLQGDAPDGSPVHR</sequence>
<dbReference type="FunFam" id="1.10.10.10:FF:000163">
    <property type="entry name" value="MarR family transcriptional regulator"/>
    <property type="match status" value="1"/>
</dbReference>
<dbReference type="InterPro" id="IPR055166">
    <property type="entry name" value="Transc_reg_Sar_Rot_HTH"/>
</dbReference>
<evidence type="ECO:0000256" key="1">
    <source>
        <dbReference type="ARBA" id="ARBA00004496"/>
    </source>
</evidence>
<dbReference type="Pfam" id="PF22381">
    <property type="entry name" value="Staph_reg_Sar_Rot"/>
    <property type="match status" value="1"/>
</dbReference>
<dbReference type="InterPro" id="IPR036390">
    <property type="entry name" value="WH_DNA-bd_sf"/>
</dbReference>
<dbReference type="SUPFAM" id="SSF46785">
    <property type="entry name" value="Winged helix' DNA-binding domain"/>
    <property type="match status" value="1"/>
</dbReference>
<keyword evidence="2" id="KW-0963">Cytoplasm</keyword>
<accession>A0A919UF64</accession>
<dbReference type="Proteomes" id="UP000660611">
    <property type="component" value="Unassembled WGS sequence"/>
</dbReference>
<evidence type="ECO:0000313" key="7">
    <source>
        <dbReference type="EMBL" id="GIG49330.1"/>
    </source>
</evidence>
<dbReference type="GO" id="GO:0003700">
    <property type="term" value="F:DNA-binding transcription factor activity"/>
    <property type="evidence" value="ECO:0007669"/>
    <property type="project" value="InterPro"/>
</dbReference>
<keyword evidence="3" id="KW-0805">Transcription regulation</keyword>
<dbReference type="InterPro" id="IPR000835">
    <property type="entry name" value="HTH_MarR-typ"/>
</dbReference>
<evidence type="ECO:0000256" key="4">
    <source>
        <dbReference type="ARBA" id="ARBA00023125"/>
    </source>
</evidence>
<evidence type="ECO:0000256" key="5">
    <source>
        <dbReference type="ARBA" id="ARBA00023163"/>
    </source>
</evidence>
<comment type="caution">
    <text evidence="7">The sequence shown here is derived from an EMBL/GenBank/DDBJ whole genome shotgun (WGS) entry which is preliminary data.</text>
</comment>